<evidence type="ECO:0000313" key="1">
    <source>
        <dbReference type="EMBL" id="PFG35446.1"/>
    </source>
</evidence>
<gene>
    <name evidence="1" type="ORF">ATL41_0126</name>
</gene>
<dbReference type="RefSeq" id="WP_098456748.1">
    <property type="nucleotide sequence ID" value="NZ_PDJH01000001.1"/>
</dbReference>
<dbReference type="OrthoDB" id="3214648at2"/>
<accession>A0A2A9E9W1</accession>
<organism evidence="1 2">
    <name type="scientific">Flavimobilis soli</name>
    <dbReference type="NCBI Taxonomy" id="442709"/>
    <lineage>
        <taxon>Bacteria</taxon>
        <taxon>Bacillati</taxon>
        <taxon>Actinomycetota</taxon>
        <taxon>Actinomycetes</taxon>
        <taxon>Micrococcales</taxon>
        <taxon>Jonesiaceae</taxon>
        <taxon>Flavimobilis</taxon>
    </lineage>
</organism>
<protein>
    <submittedName>
        <fullName evidence="1">Uncharacterized protein</fullName>
    </submittedName>
</protein>
<reference evidence="1 2" key="1">
    <citation type="submission" date="2017-10" db="EMBL/GenBank/DDBJ databases">
        <title>Sequencing the genomes of 1000 actinobacteria strains.</title>
        <authorList>
            <person name="Klenk H.-P."/>
        </authorList>
    </citation>
    <scope>NUCLEOTIDE SEQUENCE [LARGE SCALE GENOMIC DNA]</scope>
    <source>
        <strain evidence="1 2">DSM 21574</strain>
    </source>
</reference>
<evidence type="ECO:0000313" key="2">
    <source>
        <dbReference type="Proteomes" id="UP000221394"/>
    </source>
</evidence>
<comment type="caution">
    <text evidence="1">The sequence shown here is derived from an EMBL/GenBank/DDBJ whole genome shotgun (WGS) entry which is preliminary data.</text>
</comment>
<keyword evidence="2" id="KW-1185">Reference proteome</keyword>
<sequence>MTVVAWTWTWLDARGVVVEHPLSPAFTSRFDAETWLGQVWRERAAEGIGAARLERGDGARVPAALVDLTVASRG</sequence>
<dbReference type="EMBL" id="PDJH01000001">
    <property type="protein sequence ID" value="PFG35446.1"/>
    <property type="molecule type" value="Genomic_DNA"/>
</dbReference>
<proteinExistence type="predicted"/>
<dbReference type="Proteomes" id="UP000221394">
    <property type="component" value="Unassembled WGS sequence"/>
</dbReference>
<name>A0A2A9E9W1_9MICO</name>
<dbReference type="AlphaFoldDB" id="A0A2A9E9W1"/>